<organism evidence="1 2">
    <name type="scientific">Chaetoceros tenuissimus</name>
    <dbReference type="NCBI Taxonomy" id="426638"/>
    <lineage>
        <taxon>Eukaryota</taxon>
        <taxon>Sar</taxon>
        <taxon>Stramenopiles</taxon>
        <taxon>Ochrophyta</taxon>
        <taxon>Bacillariophyta</taxon>
        <taxon>Coscinodiscophyceae</taxon>
        <taxon>Chaetocerotophycidae</taxon>
        <taxon>Chaetocerotales</taxon>
        <taxon>Chaetocerotaceae</taxon>
        <taxon>Chaetoceros</taxon>
    </lineage>
</organism>
<comment type="caution">
    <text evidence="1">The sequence shown here is derived from an EMBL/GenBank/DDBJ whole genome shotgun (WGS) entry which is preliminary data.</text>
</comment>
<protein>
    <submittedName>
        <fullName evidence="1">Uncharacterized protein</fullName>
    </submittedName>
</protein>
<reference evidence="1 2" key="1">
    <citation type="journal article" date="2021" name="Sci. Rep.">
        <title>The genome of the diatom Chaetoceros tenuissimus carries an ancient integrated fragment of an extant virus.</title>
        <authorList>
            <person name="Hongo Y."/>
            <person name="Kimura K."/>
            <person name="Takaki Y."/>
            <person name="Yoshida Y."/>
            <person name="Baba S."/>
            <person name="Kobayashi G."/>
            <person name="Nagasaki K."/>
            <person name="Hano T."/>
            <person name="Tomaru Y."/>
        </authorList>
    </citation>
    <scope>NUCLEOTIDE SEQUENCE [LARGE SCALE GENOMIC DNA]</scope>
    <source>
        <strain evidence="1 2">NIES-3715</strain>
    </source>
</reference>
<sequence>MPRMKDFLYCSLHNTNDLVRNITLHLTSDKDDGEYRKQILSIFDKEKSYSHLSILDIDAIAINALDEAVERKVIAREMVSNYYIYNLEHLLKDWHSKVVDFHLILRHSSIEEKT</sequence>
<evidence type="ECO:0000313" key="1">
    <source>
        <dbReference type="EMBL" id="GFH62101.1"/>
    </source>
</evidence>
<keyword evidence="2" id="KW-1185">Reference proteome</keyword>
<dbReference type="EMBL" id="BLLK01000077">
    <property type="protein sequence ID" value="GFH62101.1"/>
    <property type="molecule type" value="Genomic_DNA"/>
</dbReference>
<gene>
    <name evidence="1" type="ORF">CTEN210_18577</name>
</gene>
<dbReference type="AlphaFoldDB" id="A0AAD3HG57"/>
<dbReference type="Proteomes" id="UP001054902">
    <property type="component" value="Unassembled WGS sequence"/>
</dbReference>
<proteinExistence type="predicted"/>
<name>A0AAD3HG57_9STRA</name>
<accession>A0AAD3HG57</accession>
<evidence type="ECO:0000313" key="2">
    <source>
        <dbReference type="Proteomes" id="UP001054902"/>
    </source>
</evidence>